<dbReference type="GO" id="GO:0015031">
    <property type="term" value="P:protein transport"/>
    <property type="evidence" value="ECO:0007669"/>
    <property type="project" value="UniProtKB-UniRule"/>
</dbReference>
<accession>A0A2M7H2S0</accession>
<evidence type="ECO:0000256" key="3">
    <source>
        <dbReference type="ARBA" id="ARBA00013194"/>
    </source>
</evidence>
<dbReference type="InterPro" id="IPR046357">
    <property type="entry name" value="PPIase_dom_sf"/>
</dbReference>
<dbReference type="GO" id="GO:0043335">
    <property type="term" value="P:protein unfolding"/>
    <property type="evidence" value="ECO:0007669"/>
    <property type="project" value="TreeGrafter"/>
</dbReference>
<dbReference type="NCBIfam" id="TIGR00115">
    <property type="entry name" value="tig"/>
    <property type="match status" value="1"/>
</dbReference>
<dbReference type="GO" id="GO:0003755">
    <property type="term" value="F:peptidyl-prolyl cis-trans isomerase activity"/>
    <property type="evidence" value="ECO:0007669"/>
    <property type="project" value="UniProtKB-UniRule"/>
</dbReference>
<dbReference type="PANTHER" id="PTHR30560">
    <property type="entry name" value="TRIGGER FACTOR CHAPERONE AND PEPTIDYL-PROLYL CIS/TRANS ISOMERASE"/>
    <property type="match status" value="1"/>
</dbReference>
<dbReference type="Pfam" id="PF00254">
    <property type="entry name" value="FKBP_C"/>
    <property type="match status" value="1"/>
</dbReference>
<dbReference type="Gene3D" id="1.10.3120.10">
    <property type="entry name" value="Trigger factor, C-terminal domain"/>
    <property type="match status" value="1"/>
</dbReference>
<dbReference type="PROSITE" id="PS50059">
    <property type="entry name" value="FKBP_PPIASE"/>
    <property type="match status" value="1"/>
</dbReference>
<name>A0A2M7H2S0_9BACT</name>
<evidence type="ECO:0000313" key="16">
    <source>
        <dbReference type="Proteomes" id="UP000230292"/>
    </source>
</evidence>
<dbReference type="HAMAP" id="MF_00303">
    <property type="entry name" value="Trigger_factor_Tig"/>
    <property type="match status" value="1"/>
</dbReference>
<dbReference type="InterPro" id="IPR001179">
    <property type="entry name" value="PPIase_FKBP_dom"/>
</dbReference>
<evidence type="ECO:0000256" key="1">
    <source>
        <dbReference type="ARBA" id="ARBA00000971"/>
    </source>
</evidence>
<evidence type="ECO:0000313" key="15">
    <source>
        <dbReference type="EMBL" id="PIW36523.1"/>
    </source>
</evidence>
<dbReference type="FunFam" id="3.10.50.40:FF:000001">
    <property type="entry name" value="Trigger factor"/>
    <property type="match status" value="1"/>
</dbReference>
<keyword evidence="6 11" id="KW-0697">Rotamase</keyword>
<comment type="caution">
    <text evidence="15">The sequence shown here is derived from an EMBL/GenBank/DDBJ whole genome shotgun (WGS) entry which is preliminary data.</text>
</comment>
<protein>
    <recommendedName>
        <fullName evidence="4 11">Trigger factor</fullName>
        <shortName evidence="11">TF</shortName>
        <ecNumber evidence="3 11">5.2.1.8</ecNumber>
    </recommendedName>
    <alternativeName>
        <fullName evidence="10 11">PPIase</fullName>
    </alternativeName>
</protein>
<comment type="similarity">
    <text evidence="2 11 13">Belongs to the FKBP-type PPIase family. Tig subfamily.</text>
</comment>
<dbReference type="GO" id="GO:0051301">
    <property type="term" value="P:cell division"/>
    <property type="evidence" value="ECO:0007669"/>
    <property type="project" value="UniProtKB-KW"/>
</dbReference>
<dbReference type="InterPro" id="IPR008881">
    <property type="entry name" value="Trigger_fac_ribosome-bd_bac"/>
</dbReference>
<dbReference type="InterPro" id="IPR027304">
    <property type="entry name" value="Trigger_fact/SurA_dom_sf"/>
</dbReference>
<keyword evidence="5 11" id="KW-0132">Cell division</keyword>
<dbReference type="Gene3D" id="3.30.70.1050">
    <property type="entry name" value="Trigger factor ribosome-binding domain"/>
    <property type="match status" value="1"/>
</dbReference>
<comment type="catalytic activity">
    <reaction evidence="1 11 12">
        <text>[protein]-peptidylproline (omega=180) = [protein]-peptidylproline (omega=0)</text>
        <dbReference type="Rhea" id="RHEA:16237"/>
        <dbReference type="Rhea" id="RHEA-COMP:10747"/>
        <dbReference type="Rhea" id="RHEA-COMP:10748"/>
        <dbReference type="ChEBI" id="CHEBI:83833"/>
        <dbReference type="ChEBI" id="CHEBI:83834"/>
        <dbReference type="EC" id="5.2.1.8"/>
    </reaction>
</comment>
<dbReference type="InterPro" id="IPR037041">
    <property type="entry name" value="Trigger_fac_C_sf"/>
</dbReference>
<dbReference type="InterPro" id="IPR008880">
    <property type="entry name" value="Trigger_fac_C"/>
</dbReference>
<keyword evidence="7 11" id="KW-0143">Chaperone</keyword>
<dbReference type="Pfam" id="PF05698">
    <property type="entry name" value="Trigger_C"/>
    <property type="match status" value="1"/>
</dbReference>
<dbReference type="PANTHER" id="PTHR30560:SF3">
    <property type="entry name" value="TRIGGER FACTOR-LIKE PROTEIN TIG, CHLOROPLASTIC"/>
    <property type="match status" value="1"/>
</dbReference>
<organism evidence="15 16">
    <name type="scientific">Candidatus Kerfeldbacteria bacterium CG15_BIG_FIL_POST_REV_8_21_14_020_45_12</name>
    <dbReference type="NCBI Taxonomy" id="2014247"/>
    <lineage>
        <taxon>Bacteria</taxon>
        <taxon>Candidatus Kerfeldiibacteriota</taxon>
    </lineage>
</organism>
<dbReference type="Gene3D" id="3.10.50.40">
    <property type="match status" value="1"/>
</dbReference>
<keyword evidence="8 11" id="KW-0413">Isomerase</keyword>
<dbReference type="SUPFAM" id="SSF102735">
    <property type="entry name" value="Trigger factor ribosome-binding domain"/>
    <property type="match status" value="1"/>
</dbReference>
<evidence type="ECO:0000256" key="9">
    <source>
        <dbReference type="ARBA" id="ARBA00023306"/>
    </source>
</evidence>
<gene>
    <name evidence="11 15" type="primary">tig</name>
    <name evidence="15" type="ORF">COW24_04920</name>
</gene>
<dbReference type="InterPro" id="IPR005215">
    <property type="entry name" value="Trig_fac"/>
</dbReference>
<evidence type="ECO:0000256" key="10">
    <source>
        <dbReference type="ARBA" id="ARBA00029986"/>
    </source>
</evidence>
<evidence type="ECO:0000256" key="7">
    <source>
        <dbReference type="ARBA" id="ARBA00023186"/>
    </source>
</evidence>
<dbReference type="PIRSF" id="PIRSF003095">
    <property type="entry name" value="Trigger_factor"/>
    <property type="match status" value="1"/>
</dbReference>
<evidence type="ECO:0000256" key="12">
    <source>
        <dbReference type="PROSITE-ProRule" id="PRU00277"/>
    </source>
</evidence>
<dbReference type="SUPFAM" id="SSF109998">
    <property type="entry name" value="Triger factor/SurA peptide-binding domain-like"/>
    <property type="match status" value="1"/>
</dbReference>
<evidence type="ECO:0000259" key="14">
    <source>
        <dbReference type="PROSITE" id="PS50059"/>
    </source>
</evidence>
<dbReference type="Pfam" id="PF05697">
    <property type="entry name" value="Trigger_N"/>
    <property type="match status" value="1"/>
</dbReference>
<dbReference type="EC" id="5.2.1.8" evidence="3 11"/>
<dbReference type="InterPro" id="IPR036611">
    <property type="entry name" value="Trigger_fac_ribosome-bd_sf"/>
</dbReference>
<sequence>MKVTSKPLENSQVELTIEVSVEELQPHIDEAAKRISKEVEIKGFRKGKVPYDVLAKHVGEATIYEEAFNSVVESTYPQAVDEQKLQVVGRADITPHKVAPGNPLVYTATVPLMPEITLGDYKKLKAKKGSKPLDEKKFEKTITDLRRMRATEKLVNREAKDGDKVMIDFDVKIGKVSIEGGQGTNQALALGEGRFIPGFEENISGMKKGESKNFKTTFPADYHKKDLQGKAADVDVTLNEVYEIELPEMTDEWAKESNFETVDALKKELRENLVRELEQEVNQEFETAVIDEILEKSTIGTLPDQLVEDEAKKMLSELKHDISQQQGLQFEDYLIHIKKTEDELLEDFKTQAVKRIQAALILRELAVAEDIKVEASEIQAEIDEMKKLYGQIPEMVQQIESPQHRTRLENQKIHEKLFAKLAEYSVGKVEKKSDKAN</sequence>
<dbReference type="EMBL" id="PFGC01000050">
    <property type="protein sequence ID" value="PIW36523.1"/>
    <property type="molecule type" value="Genomic_DNA"/>
</dbReference>
<dbReference type="GO" id="GO:0043022">
    <property type="term" value="F:ribosome binding"/>
    <property type="evidence" value="ECO:0007669"/>
    <property type="project" value="TreeGrafter"/>
</dbReference>
<evidence type="ECO:0000256" key="5">
    <source>
        <dbReference type="ARBA" id="ARBA00022618"/>
    </source>
</evidence>
<keyword evidence="9 11" id="KW-0131">Cell cycle</keyword>
<keyword evidence="11" id="KW-0963">Cytoplasm</keyword>
<evidence type="ECO:0000256" key="6">
    <source>
        <dbReference type="ARBA" id="ARBA00023110"/>
    </source>
</evidence>
<comment type="domain">
    <text evidence="11">Consists of 3 domains; the N-terminus binds the ribosome, the middle domain has PPIase activity, while the C-terminus has intrinsic chaperone activity on its own.</text>
</comment>
<dbReference type="GO" id="GO:0051083">
    <property type="term" value="P:'de novo' cotranslational protein folding"/>
    <property type="evidence" value="ECO:0007669"/>
    <property type="project" value="TreeGrafter"/>
</dbReference>
<dbReference type="GO" id="GO:0005737">
    <property type="term" value="C:cytoplasm"/>
    <property type="evidence" value="ECO:0007669"/>
    <property type="project" value="UniProtKB-SubCell"/>
</dbReference>
<evidence type="ECO:0000256" key="13">
    <source>
        <dbReference type="RuleBase" id="RU003914"/>
    </source>
</evidence>
<proteinExistence type="inferred from homology"/>
<dbReference type="GO" id="GO:0044183">
    <property type="term" value="F:protein folding chaperone"/>
    <property type="evidence" value="ECO:0007669"/>
    <property type="project" value="TreeGrafter"/>
</dbReference>
<dbReference type="SUPFAM" id="SSF54534">
    <property type="entry name" value="FKBP-like"/>
    <property type="match status" value="1"/>
</dbReference>
<reference evidence="15 16" key="1">
    <citation type="submission" date="2017-09" db="EMBL/GenBank/DDBJ databases">
        <title>Depth-based differentiation of microbial function through sediment-hosted aquifers and enrichment of novel symbionts in the deep terrestrial subsurface.</title>
        <authorList>
            <person name="Probst A.J."/>
            <person name="Ladd B."/>
            <person name="Jarett J.K."/>
            <person name="Geller-Mcgrath D.E."/>
            <person name="Sieber C.M."/>
            <person name="Emerson J.B."/>
            <person name="Anantharaman K."/>
            <person name="Thomas B.C."/>
            <person name="Malmstrom R."/>
            <person name="Stieglmeier M."/>
            <person name="Klingl A."/>
            <person name="Woyke T."/>
            <person name="Ryan C.M."/>
            <person name="Banfield J.F."/>
        </authorList>
    </citation>
    <scope>NUCLEOTIDE SEQUENCE [LARGE SCALE GENOMIC DNA]</scope>
    <source>
        <strain evidence="15">CG15_BIG_FIL_POST_REV_8_21_14_020_45_12</strain>
    </source>
</reference>
<feature type="domain" description="PPIase FKBP-type" evidence="14">
    <location>
        <begin position="162"/>
        <end position="250"/>
    </location>
</feature>
<dbReference type="AlphaFoldDB" id="A0A2M7H2S0"/>
<evidence type="ECO:0000256" key="2">
    <source>
        <dbReference type="ARBA" id="ARBA00005464"/>
    </source>
</evidence>
<evidence type="ECO:0000256" key="11">
    <source>
        <dbReference type="HAMAP-Rule" id="MF_00303"/>
    </source>
</evidence>
<evidence type="ECO:0000256" key="8">
    <source>
        <dbReference type="ARBA" id="ARBA00023235"/>
    </source>
</evidence>
<evidence type="ECO:0000256" key="4">
    <source>
        <dbReference type="ARBA" id="ARBA00016902"/>
    </source>
</evidence>
<dbReference type="Proteomes" id="UP000230292">
    <property type="component" value="Unassembled WGS sequence"/>
</dbReference>
<comment type="function">
    <text evidence="11">Involved in protein export. Acts as a chaperone by maintaining the newly synthesized protein in an open conformation. Functions as a peptidyl-prolyl cis-trans isomerase.</text>
</comment>
<comment type="subcellular location">
    <subcellularLocation>
        <location evidence="11">Cytoplasm</location>
    </subcellularLocation>
    <text evidence="11">About half TF is bound to the ribosome near the polypeptide exit tunnel while the other half is free in the cytoplasm.</text>
</comment>